<dbReference type="Pfam" id="PF21202">
    <property type="entry name" value="SLX1_C"/>
    <property type="match status" value="1"/>
</dbReference>
<proteinExistence type="inferred from homology"/>
<dbReference type="AlphaFoldDB" id="A0A8S1CNW4"/>
<dbReference type="Gene3D" id="3.40.1440.10">
    <property type="entry name" value="GIY-YIG endonuclease"/>
    <property type="match status" value="1"/>
</dbReference>
<dbReference type="PROSITE" id="PS50164">
    <property type="entry name" value="GIY_YIG"/>
    <property type="match status" value="1"/>
</dbReference>
<keyword evidence="5" id="KW-0863">Zinc-finger</keyword>
<protein>
    <recommendedName>
        <fullName evidence="11">Structure-specific endonuclease subunit SLX1 homolog</fullName>
        <ecNumber evidence="11">3.1.-.-</ecNumber>
    </recommendedName>
</protein>
<dbReference type="InterPro" id="IPR035901">
    <property type="entry name" value="GIY-YIG_endonuc_sf"/>
</dbReference>
<dbReference type="Gene3D" id="3.30.40.10">
    <property type="entry name" value="Zinc/RING finger domain, C3HC4 (zinc finger)"/>
    <property type="match status" value="1"/>
</dbReference>
<keyword evidence="1 11" id="KW-0540">Nuclease</keyword>
<feature type="domain" description="GIY-YIG" evidence="12">
    <location>
        <begin position="17"/>
        <end position="100"/>
    </location>
</feature>
<dbReference type="CDD" id="cd10455">
    <property type="entry name" value="GIY-YIG_SLX1"/>
    <property type="match status" value="1"/>
</dbReference>
<keyword evidence="9 11" id="KW-0234">DNA repair</keyword>
<evidence type="ECO:0000256" key="2">
    <source>
        <dbReference type="ARBA" id="ARBA00022723"/>
    </source>
</evidence>
<keyword evidence="2" id="KW-0479">Metal-binding</keyword>
<evidence type="ECO:0000256" key="4">
    <source>
        <dbReference type="ARBA" id="ARBA00022763"/>
    </source>
</evidence>
<keyword evidence="6 11" id="KW-0378">Hydrolase</keyword>
<dbReference type="SUPFAM" id="SSF82771">
    <property type="entry name" value="GIY-YIG endonuclease"/>
    <property type="match status" value="1"/>
</dbReference>
<evidence type="ECO:0000313" key="13">
    <source>
        <dbReference type="EMBL" id="CAB3369527.1"/>
    </source>
</evidence>
<evidence type="ECO:0000256" key="9">
    <source>
        <dbReference type="ARBA" id="ARBA00023204"/>
    </source>
</evidence>
<comment type="function">
    <text evidence="11">Catalytic subunit of a heterodimeric structure-specific endonuclease that resolves DNA secondary structures generated during DNA repair and recombination. Has endonuclease activity towards branched DNA substrates, introducing single-strand cuts in duplex DNA close to junctions with ss-DNA.</text>
</comment>
<organism evidence="13 14">
    <name type="scientific">Cloeon dipterum</name>
    <dbReference type="NCBI Taxonomy" id="197152"/>
    <lineage>
        <taxon>Eukaryota</taxon>
        <taxon>Metazoa</taxon>
        <taxon>Ecdysozoa</taxon>
        <taxon>Arthropoda</taxon>
        <taxon>Hexapoda</taxon>
        <taxon>Insecta</taxon>
        <taxon>Pterygota</taxon>
        <taxon>Palaeoptera</taxon>
        <taxon>Ephemeroptera</taxon>
        <taxon>Pisciforma</taxon>
        <taxon>Baetidae</taxon>
        <taxon>Cloeon</taxon>
    </lineage>
</organism>
<evidence type="ECO:0000256" key="3">
    <source>
        <dbReference type="ARBA" id="ARBA00022759"/>
    </source>
</evidence>
<dbReference type="FunFam" id="3.40.1440.10:FF:000008">
    <property type="entry name" value="Structure-specific endonuclease subunit SLX1 homolog"/>
    <property type="match status" value="1"/>
</dbReference>
<dbReference type="EC" id="3.1.-.-" evidence="11"/>
<dbReference type="OrthoDB" id="24645at2759"/>
<dbReference type="InterPro" id="IPR027520">
    <property type="entry name" value="Slx1"/>
</dbReference>
<keyword evidence="8 11" id="KW-0233">DNA recombination</keyword>
<evidence type="ECO:0000256" key="5">
    <source>
        <dbReference type="ARBA" id="ARBA00022771"/>
    </source>
</evidence>
<sequence>MASCSDIEECESEIQEHFYGVYLLYCTNPKFLGRTYVGFTVNPLRRVKQHNRGSQFGGARRTSNKGPWDMVLIVHGFPNDVAALRFEWAWQHPWRSRRLAHLGISKSARRTMTFCLSVVNEMLRVGPWRRLPLTLRWLQPKYYAPLKNPLPDHMKIVKGSLRKADQPHEALAASEECSHAACWIRRIGSEGLVIPIDGTCPSCKKNVMWGQLVIANRPPKSAHDS</sequence>
<keyword evidence="4 11" id="KW-0227">DNA damage</keyword>
<dbReference type="GO" id="GO:0008821">
    <property type="term" value="F:crossover junction DNA endonuclease activity"/>
    <property type="evidence" value="ECO:0007669"/>
    <property type="project" value="TreeGrafter"/>
</dbReference>
<keyword evidence="14" id="KW-1185">Reference proteome</keyword>
<evidence type="ECO:0000256" key="6">
    <source>
        <dbReference type="ARBA" id="ARBA00022801"/>
    </source>
</evidence>
<accession>A0A8S1CNW4</accession>
<dbReference type="InterPro" id="IPR000305">
    <property type="entry name" value="GIY-YIG_endonuc"/>
</dbReference>
<dbReference type="InterPro" id="IPR050381">
    <property type="entry name" value="SLX1_endonuclease"/>
</dbReference>
<evidence type="ECO:0000256" key="11">
    <source>
        <dbReference type="HAMAP-Rule" id="MF_03100"/>
    </source>
</evidence>
<dbReference type="InterPro" id="IPR013083">
    <property type="entry name" value="Znf_RING/FYVE/PHD"/>
</dbReference>
<comment type="similarity">
    <text evidence="11">Belongs to the SLX1 family.</text>
</comment>
<evidence type="ECO:0000256" key="8">
    <source>
        <dbReference type="ARBA" id="ARBA00023172"/>
    </source>
</evidence>
<dbReference type="PANTHER" id="PTHR20208:SF10">
    <property type="entry name" value="STRUCTURE-SPECIFIC ENDONUCLEASE SUBUNIT SLX1"/>
    <property type="match status" value="1"/>
</dbReference>
<dbReference type="GO" id="GO:0033557">
    <property type="term" value="C:Slx1-Slx4 complex"/>
    <property type="evidence" value="ECO:0007669"/>
    <property type="project" value="UniProtKB-UniRule"/>
</dbReference>
<dbReference type="Proteomes" id="UP000494165">
    <property type="component" value="Unassembled WGS sequence"/>
</dbReference>
<dbReference type="GO" id="GO:0000724">
    <property type="term" value="P:double-strand break repair via homologous recombination"/>
    <property type="evidence" value="ECO:0007669"/>
    <property type="project" value="TreeGrafter"/>
</dbReference>
<dbReference type="GO" id="GO:0008270">
    <property type="term" value="F:zinc ion binding"/>
    <property type="evidence" value="ECO:0007669"/>
    <property type="project" value="UniProtKB-KW"/>
</dbReference>
<evidence type="ECO:0000256" key="7">
    <source>
        <dbReference type="ARBA" id="ARBA00022833"/>
    </source>
</evidence>
<evidence type="ECO:0000256" key="10">
    <source>
        <dbReference type="ARBA" id="ARBA00023242"/>
    </source>
</evidence>
<comment type="caution">
    <text evidence="13">The sequence shown here is derived from an EMBL/GenBank/DDBJ whole genome shotgun (WGS) entry which is preliminary data.</text>
</comment>
<comment type="cofactor">
    <cofactor evidence="11">
        <name>a divalent metal cation</name>
        <dbReference type="ChEBI" id="CHEBI:60240"/>
    </cofactor>
</comment>
<keyword evidence="3 11" id="KW-0255">Endonuclease</keyword>
<comment type="subunit">
    <text evidence="11">Forms a heterodimer with a member of the SLX4 family.</text>
</comment>
<evidence type="ECO:0000256" key="1">
    <source>
        <dbReference type="ARBA" id="ARBA00022722"/>
    </source>
</evidence>
<name>A0A8S1CNW4_9INSE</name>
<evidence type="ECO:0000259" key="12">
    <source>
        <dbReference type="PROSITE" id="PS50164"/>
    </source>
</evidence>
<dbReference type="GO" id="GO:0017108">
    <property type="term" value="F:5'-flap endonuclease activity"/>
    <property type="evidence" value="ECO:0007669"/>
    <property type="project" value="InterPro"/>
</dbReference>
<evidence type="ECO:0000313" key="14">
    <source>
        <dbReference type="Proteomes" id="UP000494165"/>
    </source>
</evidence>
<dbReference type="Pfam" id="PF01541">
    <property type="entry name" value="GIY-YIG"/>
    <property type="match status" value="1"/>
</dbReference>
<reference evidence="13 14" key="1">
    <citation type="submission" date="2020-04" db="EMBL/GenBank/DDBJ databases">
        <authorList>
            <person name="Alioto T."/>
            <person name="Alioto T."/>
            <person name="Gomez Garrido J."/>
        </authorList>
    </citation>
    <scope>NUCLEOTIDE SEQUENCE [LARGE SCALE GENOMIC DNA]</scope>
</reference>
<dbReference type="HAMAP" id="MF_03100">
    <property type="entry name" value="Endonuc_su_Slx1"/>
    <property type="match status" value="1"/>
</dbReference>
<comment type="subcellular location">
    <subcellularLocation>
        <location evidence="11">Nucleus</location>
    </subcellularLocation>
</comment>
<dbReference type="EMBL" id="CADEPI010000046">
    <property type="protein sequence ID" value="CAB3369527.1"/>
    <property type="molecule type" value="Genomic_DNA"/>
</dbReference>
<dbReference type="InterPro" id="IPR048749">
    <property type="entry name" value="SLX1_C"/>
</dbReference>
<keyword evidence="7" id="KW-0862">Zinc</keyword>
<gene>
    <name evidence="13" type="ORF">CLODIP_2_CD02648</name>
</gene>
<keyword evidence="10 11" id="KW-0539">Nucleus</keyword>
<comment type="caution">
    <text evidence="11">Lacks conserved residue(s) required for the propagation of feature annotation.</text>
</comment>
<dbReference type="PANTHER" id="PTHR20208">
    <property type="entry name" value="STRUCTURE-SPECIFIC ENDONUCLEASE SUBUNIT SLX1"/>
    <property type="match status" value="1"/>
</dbReference>